<dbReference type="RefSeq" id="WP_189384615.1">
    <property type="nucleotide sequence ID" value="NZ_BAABFY010000053.1"/>
</dbReference>
<keyword evidence="4" id="KW-1185">Reference proteome</keyword>
<name>A0A918JL28_9BURK</name>
<reference evidence="3" key="1">
    <citation type="journal article" date="2014" name="Int. J. Syst. Evol. Microbiol.">
        <title>Complete genome sequence of Corynebacterium casei LMG S-19264T (=DSM 44701T), isolated from a smear-ripened cheese.</title>
        <authorList>
            <consortium name="US DOE Joint Genome Institute (JGI-PGF)"/>
            <person name="Walter F."/>
            <person name="Albersmeier A."/>
            <person name="Kalinowski J."/>
            <person name="Ruckert C."/>
        </authorList>
    </citation>
    <scope>NUCLEOTIDE SEQUENCE</scope>
    <source>
        <strain evidence="3">KCTC 23732</strain>
    </source>
</reference>
<dbReference type="Gene3D" id="3.40.190.10">
    <property type="entry name" value="Periplasmic binding protein-like II"/>
    <property type="match status" value="2"/>
</dbReference>
<sequence>MLKHARSAIVTGFMLSAFGAVASAQSLTVVSFGGDSKTAMEKAYFQPFEKETGIRINAVDWNGEMGKIKSMVDTNSVQWDVVEVEAPELERGCAEGLFEEIDYSKVIPQSDFIEHAAQDCGVGTFIWSVALAYNKDKLKEGPSSWADFWDVNKYPGKRALRKGAKYTLEIALMADGVSPKDVYSVLATPEGVDRAFKKLDELKPHIQWWESGAQPGQYLVAGDVVMSSAYNGRISQAIKQDNRPLSIVWNQSLYALDYWAIPKGSPNIENALKFIRFASQPQNLITYSSNIPYGPPTTAAINALPADIAKDLPSSKQNIENAIALDVNFWTDYGDALEQRYNAWVAQ</sequence>
<protein>
    <submittedName>
        <fullName evidence="3">ABC transporter</fullName>
    </submittedName>
</protein>
<gene>
    <name evidence="3" type="ORF">GCM10011450_12680</name>
</gene>
<dbReference type="InterPro" id="IPR006059">
    <property type="entry name" value="SBP"/>
</dbReference>
<feature type="chain" id="PRO_5036835925" evidence="2">
    <location>
        <begin position="23"/>
        <end position="347"/>
    </location>
</feature>
<reference evidence="3" key="2">
    <citation type="submission" date="2020-09" db="EMBL/GenBank/DDBJ databases">
        <authorList>
            <person name="Sun Q."/>
            <person name="Kim S."/>
        </authorList>
    </citation>
    <scope>NUCLEOTIDE SEQUENCE</scope>
    <source>
        <strain evidence="3">KCTC 23732</strain>
    </source>
</reference>
<evidence type="ECO:0000256" key="1">
    <source>
        <dbReference type="ARBA" id="ARBA00022729"/>
    </source>
</evidence>
<dbReference type="Proteomes" id="UP000608345">
    <property type="component" value="Unassembled WGS sequence"/>
</dbReference>
<accession>A0A918JL28</accession>
<evidence type="ECO:0000313" key="3">
    <source>
        <dbReference type="EMBL" id="GGW84161.1"/>
    </source>
</evidence>
<comment type="caution">
    <text evidence="3">The sequence shown here is derived from an EMBL/GenBank/DDBJ whole genome shotgun (WGS) entry which is preliminary data.</text>
</comment>
<dbReference type="AlphaFoldDB" id="A0A918JL28"/>
<proteinExistence type="predicted"/>
<dbReference type="Pfam" id="PF13416">
    <property type="entry name" value="SBP_bac_8"/>
    <property type="match status" value="1"/>
</dbReference>
<keyword evidence="1 2" id="KW-0732">Signal</keyword>
<dbReference type="EMBL" id="BMYS01000007">
    <property type="protein sequence ID" value="GGW84161.1"/>
    <property type="molecule type" value="Genomic_DNA"/>
</dbReference>
<dbReference type="PANTHER" id="PTHR30222">
    <property type="entry name" value="SPERMIDINE/PUTRESCINE-BINDING PERIPLASMIC PROTEIN"/>
    <property type="match status" value="1"/>
</dbReference>
<evidence type="ECO:0000256" key="2">
    <source>
        <dbReference type="SAM" id="SignalP"/>
    </source>
</evidence>
<organism evidence="3 4">
    <name type="scientific">Advenella faeciporci</name>
    <dbReference type="NCBI Taxonomy" id="797535"/>
    <lineage>
        <taxon>Bacteria</taxon>
        <taxon>Pseudomonadati</taxon>
        <taxon>Pseudomonadota</taxon>
        <taxon>Betaproteobacteria</taxon>
        <taxon>Burkholderiales</taxon>
        <taxon>Alcaligenaceae</taxon>
    </lineage>
</organism>
<dbReference type="CDD" id="cd13589">
    <property type="entry name" value="PBP2_polyamine_RpCGA009"/>
    <property type="match status" value="1"/>
</dbReference>
<dbReference type="SUPFAM" id="SSF53850">
    <property type="entry name" value="Periplasmic binding protein-like II"/>
    <property type="match status" value="1"/>
</dbReference>
<feature type="signal peptide" evidence="2">
    <location>
        <begin position="1"/>
        <end position="22"/>
    </location>
</feature>
<evidence type="ECO:0000313" key="4">
    <source>
        <dbReference type="Proteomes" id="UP000608345"/>
    </source>
</evidence>
<dbReference type="PANTHER" id="PTHR30222:SF2">
    <property type="entry name" value="ABC TRANSPORTER SUBSTRATE-BINDING PROTEIN"/>
    <property type="match status" value="1"/>
</dbReference>